<feature type="transmembrane region" description="Helical" evidence="8">
    <location>
        <begin position="450"/>
        <end position="470"/>
    </location>
</feature>
<keyword evidence="10" id="KW-1185">Reference proteome</keyword>
<feature type="transmembrane region" description="Helical" evidence="8">
    <location>
        <begin position="49"/>
        <end position="67"/>
    </location>
</feature>
<feature type="transmembrane region" description="Helical" evidence="8">
    <location>
        <begin position="350"/>
        <end position="371"/>
    </location>
</feature>
<dbReference type="Pfam" id="PF02028">
    <property type="entry name" value="BCCT"/>
    <property type="match status" value="1"/>
</dbReference>
<comment type="similarity">
    <text evidence="2">Belongs to the BCCT transporter (TC 2.A.15) family.</text>
</comment>
<dbReference type="InterPro" id="IPR000060">
    <property type="entry name" value="BCCT_transptr"/>
</dbReference>
<dbReference type="AlphaFoldDB" id="A0A846RWM0"/>
<dbReference type="EMBL" id="JAATJN010000001">
    <property type="protein sequence ID" value="NJC55288.1"/>
    <property type="molecule type" value="Genomic_DNA"/>
</dbReference>
<dbReference type="PANTHER" id="PTHR30047:SF7">
    <property type="entry name" value="HIGH-AFFINITY CHOLINE TRANSPORT PROTEIN"/>
    <property type="match status" value="1"/>
</dbReference>
<evidence type="ECO:0000256" key="7">
    <source>
        <dbReference type="ARBA" id="ARBA00023136"/>
    </source>
</evidence>
<protein>
    <submittedName>
        <fullName evidence="9">Choline/carnitine/betaine transport</fullName>
    </submittedName>
</protein>
<proteinExistence type="inferred from homology"/>
<dbReference type="RefSeq" id="WP_167949348.1">
    <property type="nucleotide sequence ID" value="NZ_BAAAPQ010000026.1"/>
</dbReference>
<feature type="transmembrane region" description="Helical" evidence="8">
    <location>
        <begin position="482"/>
        <end position="501"/>
    </location>
</feature>
<accession>A0A846RWM0</accession>
<evidence type="ECO:0000256" key="3">
    <source>
        <dbReference type="ARBA" id="ARBA00022448"/>
    </source>
</evidence>
<feature type="transmembrane region" description="Helical" evidence="8">
    <location>
        <begin position="227"/>
        <end position="249"/>
    </location>
</feature>
<feature type="transmembrane region" description="Helical" evidence="8">
    <location>
        <begin position="183"/>
        <end position="207"/>
    </location>
</feature>
<evidence type="ECO:0000256" key="1">
    <source>
        <dbReference type="ARBA" id="ARBA00004651"/>
    </source>
</evidence>
<organism evidence="9 10">
    <name type="scientific">Brevibacterium marinum</name>
    <dbReference type="NCBI Taxonomy" id="418643"/>
    <lineage>
        <taxon>Bacteria</taxon>
        <taxon>Bacillati</taxon>
        <taxon>Actinomycetota</taxon>
        <taxon>Actinomycetes</taxon>
        <taxon>Micrococcales</taxon>
        <taxon>Brevibacteriaceae</taxon>
        <taxon>Brevibacterium</taxon>
    </lineage>
</organism>
<keyword evidence="5 8" id="KW-0812">Transmembrane</keyword>
<keyword evidence="6 8" id="KW-1133">Transmembrane helix</keyword>
<evidence type="ECO:0000256" key="8">
    <source>
        <dbReference type="SAM" id="Phobius"/>
    </source>
</evidence>
<reference evidence="9 10" key="1">
    <citation type="submission" date="2020-03" db="EMBL/GenBank/DDBJ databases">
        <title>Sequencing the genomes of 1000 actinobacteria strains.</title>
        <authorList>
            <person name="Klenk H.-P."/>
        </authorList>
    </citation>
    <scope>NUCLEOTIDE SEQUENCE [LARGE SCALE GENOMIC DNA]</scope>
    <source>
        <strain evidence="9 10">DSM 18964</strain>
    </source>
</reference>
<evidence type="ECO:0000313" key="9">
    <source>
        <dbReference type="EMBL" id="NJC55288.1"/>
    </source>
</evidence>
<sequence length="527" mass="56993">MNNKKMRWGVFAPMAVLLVATAVLGIAAPQWFYNIQSTVVGFAFSNFGWLFSLTVFVLIFVCLYVGFSKFGKIKIGGDGAKPTLSKWQWFAISLTSGIGTGILFWGTAEPLTHFMDPPAALGLEPGSEQAATFSIAAVTMQWTVAPYALYVICGIAIGYAHYNKGMPYAVSSALYPIFGKRALGGIGTVVDNVCMFAIAGAMSAILGEGVLQIGSGVSHYTDIVNGPTLWAAIAILITITYILSSYTGLQKGIKFLAEQNTRLFLLLLVFVLVVGPTAYIMTIGTQGTGKYLSDFAEMHLWFSPMDGESWPRDWPIFEWALWGANAPLIGMFIARVSYGRTIREFVTINLLLPAAFGAFWFWVFGGAAMYFDWKGEGKLWDIINGEGGVPLSLFAFLDELPLSLLFGILMLIAIFISFTTLADSLTTTMSSLTTTGNDLKNPEPPPMVKIFWGGLIGLLAILTVTAGTGGEISGIDAVKQTATLAGFPVLFLIILISFSALRYLRTDTKVIDAAEDDDRTGAPHLES</sequence>
<keyword evidence="4" id="KW-1003">Cell membrane</keyword>
<evidence type="ECO:0000256" key="2">
    <source>
        <dbReference type="ARBA" id="ARBA00005658"/>
    </source>
</evidence>
<keyword evidence="3" id="KW-0813">Transport</keyword>
<feature type="transmembrane region" description="Helical" evidence="8">
    <location>
        <begin position="261"/>
        <end position="281"/>
    </location>
</feature>
<evidence type="ECO:0000256" key="6">
    <source>
        <dbReference type="ARBA" id="ARBA00022989"/>
    </source>
</evidence>
<feature type="transmembrane region" description="Helical" evidence="8">
    <location>
        <begin position="319"/>
        <end position="338"/>
    </location>
</feature>
<dbReference type="PANTHER" id="PTHR30047">
    <property type="entry name" value="HIGH-AFFINITY CHOLINE TRANSPORT PROTEIN-RELATED"/>
    <property type="match status" value="1"/>
</dbReference>
<evidence type="ECO:0000313" key="10">
    <source>
        <dbReference type="Proteomes" id="UP000576792"/>
    </source>
</evidence>
<dbReference type="GO" id="GO:0022857">
    <property type="term" value="F:transmembrane transporter activity"/>
    <property type="evidence" value="ECO:0007669"/>
    <property type="project" value="InterPro"/>
</dbReference>
<feature type="transmembrane region" description="Helical" evidence="8">
    <location>
        <begin position="87"/>
        <end position="108"/>
    </location>
</feature>
<evidence type="ECO:0000256" key="5">
    <source>
        <dbReference type="ARBA" id="ARBA00022692"/>
    </source>
</evidence>
<feature type="transmembrane region" description="Helical" evidence="8">
    <location>
        <begin position="144"/>
        <end position="162"/>
    </location>
</feature>
<name>A0A846RWM0_9MICO</name>
<dbReference type="GO" id="GO:0005886">
    <property type="term" value="C:plasma membrane"/>
    <property type="evidence" value="ECO:0007669"/>
    <property type="project" value="UniProtKB-SubCell"/>
</dbReference>
<feature type="transmembrane region" description="Helical" evidence="8">
    <location>
        <begin position="400"/>
        <end position="422"/>
    </location>
</feature>
<dbReference type="Proteomes" id="UP000576792">
    <property type="component" value="Unassembled WGS sequence"/>
</dbReference>
<comment type="subcellular location">
    <subcellularLocation>
        <location evidence="1">Cell membrane</location>
        <topology evidence="1">Multi-pass membrane protein</topology>
    </subcellularLocation>
</comment>
<comment type="caution">
    <text evidence="9">The sequence shown here is derived from an EMBL/GenBank/DDBJ whole genome shotgun (WGS) entry which is preliminary data.</text>
</comment>
<gene>
    <name evidence="9" type="ORF">BKA07_000323</name>
</gene>
<keyword evidence="7 8" id="KW-0472">Membrane</keyword>
<evidence type="ECO:0000256" key="4">
    <source>
        <dbReference type="ARBA" id="ARBA00022475"/>
    </source>
</evidence>